<keyword evidence="7" id="KW-1185">Reference proteome</keyword>
<gene>
    <name evidence="6" type="ORF">GC105_14005</name>
</gene>
<dbReference type="Proteomes" id="UP000440004">
    <property type="component" value="Unassembled WGS sequence"/>
</dbReference>
<evidence type="ECO:0000256" key="3">
    <source>
        <dbReference type="ARBA" id="ARBA00022729"/>
    </source>
</evidence>
<dbReference type="GO" id="GO:0042918">
    <property type="term" value="P:alkanesulfonate transmembrane transport"/>
    <property type="evidence" value="ECO:0007669"/>
    <property type="project" value="TreeGrafter"/>
</dbReference>
<accession>A0A6A7KC08</accession>
<dbReference type="PANTHER" id="PTHR30024">
    <property type="entry name" value="ALIPHATIC SULFONATES-BINDING PROTEIN-RELATED"/>
    <property type="match status" value="1"/>
</dbReference>
<proteinExistence type="inferred from homology"/>
<dbReference type="GO" id="GO:0042597">
    <property type="term" value="C:periplasmic space"/>
    <property type="evidence" value="ECO:0007669"/>
    <property type="project" value="UniProtKB-SubCell"/>
</dbReference>
<comment type="subcellular location">
    <subcellularLocation>
        <location evidence="1">Periplasm</location>
    </subcellularLocation>
</comment>
<dbReference type="Gene3D" id="3.40.190.10">
    <property type="entry name" value="Periplasmic binding protein-like II"/>
    <property type="match status" value="2"/>
</dbReference>
<dbReference type="AlphaFoldDB" id="A0A6A7KC08"/>
<feature type="domain" description="SsuA/THI5-like" evidence="5">
    <location>
        <begin position="43"/>
        <end position="240"/>
    </location>
</feature>
<feature type="chain" id="PRO_5039224453" description="SsuA/THI5-like domain-containing protein" evidence="4">
    <location>
        <begin position="21"/>
        <end position="308"/>
    </location>
</feature>
<protein>
    <recommendedName>
        <fullName evidence="5">SsuA/THI5-like domain-containing protein</fullName>
    </recommendedName>
</protein>
<dbReference type="RefSeq" id="WP_152806039.1">
    <property type="nucleotide sequence ID" value="NZ_WHNX01000031.1"/>
</dbReference>
<sequence>MKFKKLIVIAIAFSLIIATSGCNQKNESENETINLGLMSDTAAIPIVVADALGFFKEENVTVNTHIFFSAVDRDSALQANELNSTSSDLISVGLLKEAGSSFQVISKTETEYKLLSSPEESNNTLDNFHNKKIGLSTNTLMEFLVDSTIEKYNLLDIEKVNIPKMPTRLEMLSNNQIHAAILPEPLASLSEQQGSKIFASNIDIDLFPGVLLFESNFLEDNPSTMESFKIAYNKAVDFINDNGIQDLGPQIKDKLSFSEEGFDTFKDIKFSYLSLPREDDISSAMNWLYQKELISKIYSFDELTYDFD</sequence>
<dbReference type="InterPro" id="IPR015168">
    <property type="entry name" value="SsuA/THI5"/>
</dbReference>
<comment type="similarity">
    <text evidence="2">Belongs to the bacterial solute-binding protein SsuA/TauA family.</text>
</comment>
<keyword evidence="3 4" id="KW-0732">Signal</keyword>
<dbReference type="EMBL" id="WHNX01000031">
    <property type="protein sequence ID" value="MPW26895.1"/>
    <property type="molecule type" value="Genomic_DNA"/>
</dbReference>
<reference evidence="6 7" key="1">
    <citation type="submission" date="2019-10" db="EMBL/GenBank/DDBJ databases">
        <title>Alkalibaculum tamaniensis sp.nov., a new alkaliphilic acetogen, isolated on methoxylated aromatics from a mud volcano.</title>
        <authorList>
            <person name="Khomyakova M.A."/>
            <person name="Merkel A.Y."/>
            <person name="Bonch-Osmolovskaya E.A."/>
            <person name="Slobodkin A.I."/>
        </authorList>
    </citation>
    <scope>NUCLEOTIDE SEQUENCE [LARGE SCALE GENOMIC DNA]</scope>
    <source>
        <strain evidence="6 7">M08DMB</strain>
    </source>
</reference>
<evidence type="ECO:0000313" key="7">
    <source>
        <dbReference type="Proteomes" id="UP000440004"/>
    </source>
</evidence>
<feature type="signal peptide" evidence="4">
    <location>
        <begin position="1"/>
        <end position="20"/>
    </location>
</feature>
<evidence type="ECO:0000259" key="5">
    <source>
        <dbReference type="Pfam" id="PF09084"/>
    </source>
</evidence>
<name>A0A6A7KC08_9FIRM</name>
<dbReference type="Pfam" id="PF09084">
    <property type="entry name" value="NMT1"/>
    <property type="match status" value="1"/>
</dbReference>
<evidence type="ECO:0000256" key="2">
    <source>
        <dbReference type="ARBA" id="ARBA00010742"/>
    </source>
</evidence>
<evidence type="ECO:0000256" key="1">
    <source>
        <dbReference type="ARBA" id="ARBA00004418"/>
    </source>
</evidence>
<evidence type="ECO:0000313" key="6">
    <source>
        <dbReference type="EMBL" id="MPW26895.1"/>
    </source>
</evidence>
<dbReference type="SUPFAM" id="SSF53850">
    <property type="entry name" value="Periplasmic binding protein-like II"/>
    <property type="match status" value="1"/>
</dbReference>
<comment type="caution">
    <text evidence="6">The sequence shown here is derived from an EMBL/GenBank/DDBJ whole genome shotgun (WGS) entry which is preliminary data.</text>
</comment>
<evidence type="ECO:0000256" key="4">
    <source>
        <dbReference type="SAM" id="SignalP"/>
    </source>
</evidence>
<organism evidence="6 7">
    <name type="scientific">Alkalibaculum sporogenes</name>
    <dbReference type="NCBI Taxonomy" id="2655001"/>
    <lineage>
        <taxon>Bacteria</taxon>
        <taxon>Bacillati</taxon>
        <taxon>Bacillota</taxon>
        <taxon>Clostridia</taxon>
        <taxon>Eubacteriales</taxon>
        <taxon>Eubacteriaceae</taxon>
        <taxon>Alkalibaculum</taxon>
    </lineage>
</organism>
<dbReference type="PROSITE" id="PS51257">
    <property type="entry name" value="PROKAR_LIPOPROTEIN"/>
    <property type="match status" value="1"/>
</dbReference>
<dbReference type="PANTHER" id="PTHR30024:SF47">
    <property type="entry name" value="TAURINE-BINDING PERIPLASMIC PROTEIN"/>
    <property type="match status" value="1"/>
</dbReference>